<name>A0ACC0JSJ7_CHOFU</name>
<reference evidence="1 2" key="1">
    <citation type="journal article" date="2022" name="Genome Biol. Evol.">
        <title>The Spruce Budworm Genome: Reconstructing the Evolutionary History of Antifreeze Proteins.</title>
        <authorList>
            <person name="Beliveau C."/>
            <person name="Gagne P."/>
            <person name="Picq S."/>
            <person name="Vernygora O."/>
            <person name="Keeling C.I."/>
            <person name="Pinkney K."/>
            <person name="Doucet D."/>
            <person name="Wen F."/>
            <person name="Johnston J.S."/>
            <person name="Maaroufi H."/>
            <person name="Boyle B."/>
            <person name="Laroche J."/>
            <person name="Dewar K."/>
            <person name="Juretic N."/>
            <person name="Blackburn G."/>
            <person name="Nisole A."/>
            <person name="Brunet B."/>
            <person name="Brandao M."/>
            <person name="Lumley L."/>
            <person name="Duan J."/>
            <person name="Quan G."/>
            <person name="Lucarotti C.J."/>
            <person name="Roe A.D."/>
            <person name="Sperling F.A.H."/>
            <person name="Levesque R.C."/>
            <person name="Cusson M."/>
        </authorList>
    </citation>
    <scope>NUCLEOTIDE SEQUENCE [LARGE SCALE GENOMIC DNA]</scope>
    <source>
        <strain evidence="1">Glfc:IPQL:Cfum</strain>
    </source>
</reference>
<feature type="non-terminal residue" evidence="1">
    <location>
        <position position="24"/>
    </location>
</feature>
<evidence type="ECO:0000313" key="2">
    <source>
        <dbReference type="Proteomes" id="UP001064048"/>
    </source>
</evidence>
<organism evidence="1 2">
    <name type="scientific">Choristoneura fumiferana</name>
    <name type="common">Spruce budworm moth</name>
    <name type="synonym">Archips fumiferana</name>
    <dbReference type="NCBI Taxonomy" id="7141"/>
    <lineage>
        <taxon>Eukaryota</taxon>
        <taxon>Metazoa</taxon>
        <taxon>Ecdysozoa</taxon>
        <taxon>Arthropoda</taxon>
        <taxon>Hexapoda</taxon>
        <taxon>Insecta</taxon>
        <taxon>Pterygota</taxon>
        <taxon>Neoptera</taxon>
        <taxon>Endopterygota</taxon>
        <taxon>Lepidoptera</taxon>
        <taxon>Glossata</taxon>
        <taxon>Ditrysia</taxon>
        <taxon>Tortricoidea</taxon>
        <taxon>Tortricidae</taxon>
        <taxon>Tortricinae</taxon>
        <taxon>Choristoneura</taxon>
    </lineage>
</organism>
<keyword evidence="2" id="KW-1185">Reference proteome</keyword>
<protein>
    <submittedName>
        <fullName evidence="1">Uncharacterized protein</fullName>
    </submittedName>
</protein>
<sequence length="24" mass="2793">QRRQGVLSESDRRLRPHQNEGNCG</sequence>
<evidence type="ECO:0000313" key="1">
    <source>
        <dbReference type="EMBL" id="KAI8427063.1"/>
    </source>
</evidence>
<dbReference type="EMBL" id="CM046126">
    <property type="protein sequence ID" value="KAI8427063.1"/>
    <property type="molecule type" value="Genomic_DNA"/>
</dbReference>
<comment type="caution">
    <text evidence="1">The sequence shown here is derived from an EMBL/GenBank/DDBJ whole genome shotgun (WGS) entry which is preliminary data.</text>
</comment>
<feature type="non-terminal residue" evidence="1">
    <location>
        <position position="1"/>
    </location>
</feature>
<accession>A0ACC0JSJ7</accession>
<gene>
    <name evidence="1" type="ORF">MSG28_014702</name>
</gene>
<dbReference type="Proteomes" id="UP001064048">
    <property type="component" value="Chromosome 26"/>
</dbReference>
<proteinExistence type="predicted"/>